<keyword evidence="2" id="KW-1003">Cell membrane</keyword>
<keyword evidence="4 6" id="KW-1133">Transmembrane helix</keyword>
<feature type="transmembrane region" description="Helical" evidence="6">
    <location>
        <begin position="404"/>
        <end position="426"/>
    </location>
</feature>
<keyword evidence="5 6" id="KW-0472">Membrane</keyword>
<dbReference type="InterPro" id="IPR025857">
    <property type="entry name" value="MacB_PCD"/>
</dbReference>
<dbReference type="Pfam" id="PF02687">
    <property type="entry name" value="FtsX"/>
    <property type="match status" value="2"/>
</dbReference>
<gene>
    <name evidence="9" type="ORF">NMU02_09700</name>
</gene>
<dbReference type="InterPro" id="IPR003838">
    <property type="entry name" value="ABC3_permease_C"/>
</dbReference>
<dbReference type="PROSITE" id="PS51257">
    <property type="entry name" value="PROKAR_LIPOPROTEIN"/>
    <property type="match status" value="1"/>
</dbReference>
<dbReference type="RefSeq" id="WP_255027666.1">
    <property type="nucleotide sequence ID" value="NZ_JANDHW010000009.1"/>
</dbReference>
<feature type="domain" description="ABC3 transporter permease C-terminal" evidence="7">
    <location>
        <begin position="637"/>
        <end position="750"/>
    </location>
</feature>
<feature type="domain" description="MacB-like periplasmic core" evidence="8">
    <location>
        <begin position="22"/>
        <end position="234"/>
    </location>
</feature>
<reference evidence="9 10" key="1">
    <citation type="submission" date="2022-07" db="EMBL/GenBank/DDBJ databases">
        <title>Fecal culturing of patients with breast cancer.</title>
        <authorList>
            <person name="Teng N.M.Y."/>
            <person name="Kiu R."/>
            <person name="Evans R."/>
            <person name="Baker D.J."/>
            <person name="Zenner C."/>
            <person name="Robinson S.D."/>
            <person name="Hall L.J."/>
        </authorList>
    </citation>
    <scope>NUCLEOTIDE SEQUENCE [LARGE SCALE GENOMIC DNA]</scope>
    <source>
        <strain evidence="9 10">LH1063</strain>
    </source>
</reference>
<evidence type="ECO:0000256" key="5">
    <source>
        <dbReference type="ARBA" id="ARBA00023136"/>
    </source>
</evidence>
<feature type="transmembrane region" description="Helical" evidence="6">
    <location>
        <begin position="21"/>
        <end position="43"/>
    </location>
</feature>
<accession>A0ABT1MIB9</accession>
<comment type="subcellular location">
    <subcellularLocation>
        <location evidence="1">Cell membrane</location>
        <topology evidence="1">Multi-pass membrane protein</topology>
    </subcellularLocation>
</comment>
<evidence type="ECO:0000313" key="10">
    <source>
        <dbReference type="Proteomes" id="UP001205603"/>
    </source>
</evidence>
<dbReference type="EMBL" id="JANDHW010000009">
    <property type="protein sequence ID" value="MCP9612365.1"/>
    <property type="molecule type" value="Genomic_DNA"/>
</dbReference>
<feature type="transmembrane region" description="Helical" evidence="6">
    <location>
        <begin position="721"/>
        <end position="743"/>
    </location>
</feature>
<sequence length="757" mass="87379">MKLLPHYIKTGIRSLLRYKQQTIISMICLAIGFACFTLSYLWIRYESSFDNFHTDADRIFMVTITAENENGFNESTPFPLAHYLSSSYPEIKAACNLRLSPMNRLKNNEKENIRVLFTDHNFFDVFGVEFYQNETTHLLVDGNKAIVSKSILKKIIPETDSALGKAFEYTGYYGEKIDLIIEAIVQEWPSNSNLQFDIIRPIASNNNWNGNYVTTYIRLKEDVDVDAFIHKLENTTIYHSAFNSKLHLIPLKEQYYTLHYTQNNVKYEHLKIFLIAGLLVICSALFNFITLFIIRQKLKREEIIIRKINGASNKNIFLQLITEILIITIISLILGLMIIEWIFPWFVKLTVMPETRISILPSLLSVSTMIFLSITFFSCIFVWILNNTLLKNTTQRLKKSKNNFFRFCIGLQLCLSILFLFCTSVISLQIYHLTHIDIGFDRQNIASCSISTKNIDSYINEINKIPSIKNATAANLLFLPSFASKSYSLTTENGNQIDIMLFDITPELVNMLNFRFINGTSFSNTQDIILNETAYNLLGETYELGNQTAYGKVTGIVKDFLYESPLVKSKPAMLRMSDDKFIIYYKYEEGTRFETEKAVKNLAKNKFNTNELKIYDMNEEYDKYLSSEKALMKILGFLSVTCSIIAIFGIYSMVSLSAEQRRKEIAIRKVNGASAFSLLALFAKEYLYILLFATFIAFSIGFIILQNWLERYVNRIEINALFFISIFVLVSTFTILTIIIRVWNTIKSNPADELKRE</sequence>
<evidence type="ECO:0000256" key="2">
    <source>
        <dbReference type="ARBA" id="ARBA00022475"/>
    </source>
</evidence>
<feature type="transmembrane region" description="Helical" evidence="6">
    <location>
        <begin position="315"/>
        <end position="343"/>
    </location>
</feature>
<evidence type="ECO:0000313" key="9">
    <source>
        <dbReference type="EMBL" id="MCP9612365.1"/>
    </source>
</evidence>
<evidence type="ECO:0000256" key="3">
    <source>
        <dbReference type="ARBA" id="ARBA00022692"/>
    </source>
</evidence>
<feature type="domain" description="ABC3 transporter permease C-terminal" evidence="7">
    <location>
        <begin position="275"/>
        <end position="383"/>
    </location>
</feature>
<evidence type="ECO:0000259" key="8">
    <source>
        <dbReference type="Pfam" id="PF12704"/>
    </source>
</evidence>
<evidence type="ECO:0000256" key="6">
    <source>
        <dbReference type="SAM" id="Phobius"/>
    </source>
</evidence>
<keyword evidence="10" id="KW-1185">Reference proteome</keyword>
<feature type="transmembrane region" description="Helical" evidence="6">
    <location>
        <begin position="689"/>
        <end position="709"/>
    </location>
</feature>
<feature type="transmembrane region" description="Helical" evidence="6">
    <location>
        <begin position="363"/>
        <end position="384"/>
    </location>
</feature>
<dbReference type="Proteomes" id="UP001205603">
    <property type="component" value="Unassembled WGS sequence"/>
</dbReference>
<evidence type="ECO:0000256" key="4">
    <source>
        <dbReference type="ARBA" id="ARBA00022989"/>
    </source>
</evidence>
<feature type="transmembrane region" description="Helical" evidence="6">
    <location>
        <begin position="272"/>
        <end position="294"/>
    </location>
</feature>
<dbReference type="Pfam" id="PF12704">
    <property type="entry name" value="MacB_PCD"/>
    <property type="match status" value="1"/>
</dbReference>
<evidence type="ECO:0000259" key="7">
    <source>
        <dbReference type="Pfam" id="PF02687"/>
    </source>
</evidence>
<comment type="caution">
    <text evidence="9">The sequence shown here is derived from an EMBL/GenBank/DDBJ whole genome shotgun (WGS) entry which is preliminary data.</text>
</comment>
<proteinExistence type="predicted"/>
<dbReference type="PANTHER" id="PTHR30572">
    <property type="entry name" value="MEMBRANE COMPONENT OF TRANSPORTER-RELATED"/>
    <property type="match status" value="1"/>
</dbReference>
<feature type="transmembrane region" description="Helical" evidence="6">
    <location>
        <begin position="634"/>
        <end position="654"/>
    </location>
</feature>
<dbReference type="InterPro" id="IPR050250">
    <property type="entry name" value="Macrolide_Exporter_MacB"/>
</dbReference>
<evidence type="ECO:0000256" key="1">
    <source>
        <dbReference type="ARBA" id="ARBA00004651"/>
    </source>
</evidence>
<dbReference type="PANTHER" id="PTHR30572:SF18">
    <property type="entry name" value="ABC-TYPE MACROLIDE FAMILY EXPORT SYSTEM PERMEASE COMPONENT 2"/>
    <property type="match status" value="1"/>
</dbReference>
<keyword evidence="3 6" id="KW-0812">Transmembrane</keyword>
<organism evidence="9 10">
    <name type="scientific">Coprobacter tertius</name>
    <dbReference type="NCBI Taxonomy" id="2944915"/>
    <lineage>
        <taxon>Bacteria</taxon>
        <taxon>Pseudomonadati</taxon>
        <taxon>Bacteroidota</taxon>
        <taxon>Bacteroidia</taxon>
        <taxon>Bacteroidales</taxon>
        <taxon>Barnesiellaceae</taxon>
        <taxon>Coprobacter</taxon>
    </lineage>
</organism>
<protein>
    <submittedName>
        <fullName evidence="9">ABC transporter permease</fullName>
    </submittedName>
</protein>
<name>A0ABT1MIB9_9BACT</name>